<feature type="region of interest" description="Disordered" evidence="1">
    <location>
        <begin position="1"/>
        <end position="24"/>
    </location>
</feature>
<dbReference type="AlphaFoldDB" id="A0A834UD78"/>
<comment type="caution">
    <text evidence="2">The sequence shown here is derived from an EMBL/GenBank/DDBJ whole genome shotgun (WGS) entry which is preliminary data.</text>
</comment>
<reference evidence="2" key="1">
    <citation type="journal article" date="2020" name="G3 (Bethesda)">
        <title>High-Quality Assemblies for Three Invasive Social Wasps from the &lt;i&gt;Vespula&lt;/i&gt; Genus.</title>
        <authorList>
            <person name="Harrop T.W.R."/>
            <person name="Guhlin J."/>
            <person name="McLaughlin G.M."/>
            <person name="Permina E."/>
            <person name="Stockwell P."/>
            <person name="Gilligan J."/>
            <person name="Le Lec M.F."/>
            <person name="Gruber M.A.M."/>
            <person name="Quinn O."/>
            <person name="Lovegrove M."/>
            <person name="Duncan E.J."/>
            <person name="Remnant E.J."/>
            <person name="Van Eeckhoven J."/>
            <person name="Graham B."/>
            <person name="Knapp R.A."/>
            <person name="Langford K.W."/>
            <person name="Kronenberg Z."/>
            <person name="Press M.O."/>
            <person name="Eacker S.M."/>
            <person name="Wilson-Rankin E.E."/>
            <person name="Purcell J."/>
            <person name="Lester P.J."/>
            <person name="Dearden P.K."/>
        </authorList>
    </citation>
    <scope>NUCLEOTIDE SEQUENCE</scope>
    <source>
        <strain evidence="2">Volc-1</strain>
    </source>
</reference>
<name>A0A834UD78_VESPE</name>
<feature type="compositionally biased region" description="Basic residues" evidence="1">
    <location>
        <begin position="12"/>
        <end position="24"/>
    </location>
</feature>
<accession>A0A834UD78</accession>
<dbReference type="EMBL" id="JACSDY010000003">
    <property type="protein sequence ID" value="KAF7432245.1"/>
    <property type="molecule type" value="Genomic_DNA"/>
</dbReference>
<keyword evidence="3" id="KW-1185">Reference proteome</keyword>
<dbReference type="Proteomes" id="UP000600918">
    <property type="component" value="Unassembled WGS sequence"/>
</dbReference>
<gene>
    <name evidence="2" type="ORF">H0235_005169</name>
</gene>
<feature type="region of interest" description="Disordered" evidence="1">
    <location>
        <begin position="49"/>
        <end position="76"/>
    </location>
</feature>
<evidence type="ECO:0000313" key="2">
    <source>
        <dbReference type="EMBL" id="KAF7432245.1"/>
    </source>
</evidence>
<sequence>MPLSLDMNEVRRTKRSSRPRPRRRTSLLQPPLLLLYLFLYGQPELHGQKTISGIGGSPEKKKKTGQQGERVEGSNGWRRSAKWIEGQTINHVRPFHLTPWCDKEFRNVLVRTGNESAAAVQEAAETVLDNWPRVVENVREARSPRDNTPHAVS</sequence>
<proteinExistence type="predicted"/>
<evidence type="ECO:0000313" key="3">
    <source>
        <dbReference type="Proteomes" id="UP000600918"/>
    </source>
</evidence>
<protein>
    <submittedName>
        <fullName evidence="2">Uncharacterized protein</fullName>
    </submittedName>
</protein>
<evidence type="ECO:0000256" key="1">
    <source>
        <dbReference type="SAM" id="MobiDB-lite"/>
    </source>
</evidence>
<organism evidence="2 3">
    <name type="scientific">Vespula pensylvanica</name>
    <name type="common">Western yellow jacket</name>
    <name type="synonym">Wasp</name>
    <dbReference type="NCBI Taxonomy" id="30213"/>
    <lineage>
        <taxon>Eukaryota</taxon>
        <taxon>Metazoa</taxon>
        <taxon>Ecdysozoa</taxon>
        <taxon>Arthropoda</taxon>
        <taxon>Hexapoda</taxon>
        <taxon>Insecta</taxon>
        <taxon>Pterygota</taxon>
        <taxon>Neoptera</taxon>
        <taxon>Endopterygota</taxon>
        <taxon>Hymenoptera</taxon>
        <taxon>Apocrita</taxon>
        <taxon>Aculeata</taxon>
        <taxon>Vespoidea</taxon>
        <taxon>Vespidae</taxon>
        <taxon>Vespinae</taxon>
        <taxon>Vespula</taxon>
    </lineage>
</organism>